<feature type="compositionally biased region" description="Polar residues" evidence="2">
    <location>
        <begin position="259"/>
        <end position="270"/>
    </location>
</feature>
<feature type="domain" description="C2H2-type" evidence="3">
    <location>
        <begin position="349"/>
        <end position="379"/>
    </location>
</feature>
<dbReference type="GO" id="GO:0005634">
    <property type="term" value="C:nucleus"/>
    <property type="evidence" value="ECO:0007669"/>
    <property type="project" value="TreeGrafter"/>
</dbReference>
<keyword evidence="1" id="KW-0862">Zinc</keyword>
<accession>A0A6H0Y0L5</accession>
<evidence type="ECO:0000256" key="2">
    <source>
        <dbReference type="SAM" id="MobiDB-lite"/>
    </source>
</evidence>
<keyword evidence="1" id="KW-0863">Zinc-finger</keyword>
<dbReference type="InterPro" id="IPR013087">
    <property type="entry name" value="Znf_C2H2_type"/>
</dbReference>
<dbReference type="AlphaFoldDB" id="A0A6H0Y0L5"/>
<protein>
    <recommendedName>
        <fullName evidence="3">C2H2-type domain-containing protein</fullName>
    </recommendedName>
</protein>
<dbReference type="PROSITE" id="PS00028">
    <property type="entry name" value="ZINC_FINGER_C2H2_1"/>
    <property type="match status" value="1"/>
</dbReference>
<evidence type="ECO:0000313" key="5">
    <source>
        <dbReference type="Proteomes" id="UP000503462"/>
    </source>
</evidence>
<dbReference type="PANTHER" id="PTHR46179:SF19">
    <property type="entry name" value="C2H2 FINGER DOMAIN TRANSCRIPTION FACTOR (EUROFUNG)-RELATED"/>
    <property type="match status" value="1"/>
</dbReference>
<feature type="region of interest" description="Disordered" evidence="2">
    <location>
        <begin position="251"/>
        <end position="277"/>
    </location>
</feature>
<dbReference type="Proteomes" id="UP000503462">
    <property type="component" value="Chromosome 4"/>
</dbReference>
<evidence type="ECO:0000313" key="4">
    <source>
        <dbReference type="EMBL" id="QIX00572.1"/>
    </source>
</evidence>
<keyword evidence="1" id="KW-0479">Metal-binding</keyword>
<dbReference type="SMART" id="SM00355">
    <property type="entry name" value="ZnF_C2H2"/>
    <property type="match status" value="3"/>
</dbReference>
<dbReference type="EMBL" id="CP051142">
    <property type="protein sequence ID" value="QIX00572.1"/>
    <property type="molecule type" value="Genomic_DNA"/>
</dbReference>
<feature type="region of interest" description="Disordered" evidence="2">
    <location>
        <begin position="1"/>
        <end position="47"/>
    </location>
</feature>
<dbReference type="SUPFAM" id="SSF57667">
    <property type="entry name" value="beta-beta-alpha zinc fingers"/>
    <property type="match status" value="1"/>
</dbReference>
<dbReference type="InterPro" id="IPR051061">
    <property type="entry name" value="Zinc_finger_trans_reg"/>
</dbReference>
<dbReference type="GO" id="GO:0006357">
    <property type="term" value="P:regulation of transcription by RNA polymerase II"/>
    <property type="evidence" value="ECO:0007669"/>
    <property type="project" value="TreeGrafter"/>
</dbReference>
<evidence type="ECO:0000259" key="3">
    <source>
        <dbReference type="PROSITE" id="PS50157"/>
    </source>
</evidence>
<reference evidence="4 5" key="1">
    <citation type="journal article" date="2016" name="Sci. Rep.">
        <title>Peltaster fructicola genome reveals evolution from an invasive phytopathogen to an ectophytic parasite.</title>
        <authorList>
            <person name="Xu C."/>
            <person name="Chen H."/>
            <person name="Gleason M.L."/>
            <person name="Xu J.R."/>
            <person name="Liu H."/>
            <person name="Zhang R."/>
            <person name="Sun G."/>
        </authorList>
    </citation>
    <scope>NUCLEOTIDE SEQUENCE [LARGE SCALE GENOMIC DNA]</scope>
    <source>
        <strain evidence="4 5">LNHT1506</strain>
    </source>
</reference>
<dbReference type="GO" id="GO:0008270">
    <property type="term" value="F:zinc ion binding"/>
    <property type="evidence" value="ECO:0007669"/>
    <property type="project" value="UniProtKB-KW"/>
</dbReference>
<gene>
    <name evidence="4" type="ORF">AMS68_006089</name>
</gene>
<dbReference type="Gene3D" id="3.30.160.60">
    <property type="entry name" value="Classic Zinc Finger"/>
    <property type="match status" value="1"/>
</dbReference>
<name>A0A6H0Y0L5_9PEZI</name>
<evidence type="ECO:0000256" key="1">
    <source>
        <dbReference type="PROSITE-ProRule" id="PRU00042"/>
    </source>
</evidence>
<sequence>MAQINAPLLPSPPKTPRPSTLSSIVDPGDRKGQDNTQDGSLSPSNEAHDCKVDISQSLDHSSPCLVFDRVPSSTLAGLGHLVLSVARDIVPERIITIMSGDYYFDPNEQDEAVQEDYPLTYHPSYTTYATTTAPAAFNTYAVPSQMLQHSQQRQLVNPQQILQSRPDYSHAPNDGSTAWRAPAAIIQQQLPGDAMYQFSGYQTAEASILANQPNDPALSFPQMPAAGPSTNYLTAPIAGPSRLRPQRTASVASRASSVGYNTDNSRSASPNAAEMSKWGTRNSDGTWSCSHPDCRSTNTFSRGCDLRKHHKRHNKTLFCRYEGCPQATRGGFSDKKDRQRHESRHNPQVDCEWEGCTRLFSRVDNMKDHVRRVHLKQVRRGR</sequence>
<feature type="compositionally biased region" description="Polar residues" evidence="2">
    <location>
        <begin position="34"/>
        <end position="45"/>
    </location>
</feature>
<organism evidence="4 5">
    <name type="scientific">Peltaster fructicola</name>
    <dbReference type="NCBI Taxonomy" id="286661"/>
    <lineage>
        <taxon>Eukaryota</taxon>
        <taxon>Fungi</taxon>
        <taxon>Dikarya</taxon>
        <taxon>Ascomycota</taxon>
        <taxon>Pezizomycotina</taxon>
        <taxon>Dothideomycetes</taxon>
        <taxon>Dothideomycetes incertae sedis</taxon>
        <taxon>Peltaster</taxon>
    </lineage>
</organism>
<dbReference type="PROSITE" id="PS50157">
    <property type="entry name" value="ZINC_FINGER_C2H2_2"/>
    <property type="match status" value="1"/>
</dbReference>
<dbReference type="PANTHER" id="PTHR46179">
    <property type="entry name" value="ZINC FINGER PROTEIN"/>
    <property type="match status" value="1"/>
</dbReference>
<proteinExistence type="predicted"/>
<keyword evidence="5" id="KW-1185">Reference proteome</keyword>
<dbReference type="OrthoDB" id="654211at2759"/>
<dbReference type="InterPro" id="IPR036236">
    <property type="entry name" value="Znf_C2H2_sf"/>
</dbReference>